<dbReference type="GO" id="GO:0050660">
    <property type="term" value="F:flavin adenine dinucleotide binding"/>
    <property type="evidence" value="ECO:0007669"/>
    <property type="project" value="InterPro"/>
</dbReference>
<dbReference type="Proteomes" id="UP000650833">
    <property type="component" value="Unassembled WGS sequence"/>
</dbReference>
<dbReference type="EMBL" id="JAEPRC010000047">
    <property type="protein sequence ID" value="KAG2212755.1"/>
    <property type="molecule type" value="Genomic_DNA"/>
</dbReference>
<evidence type="ECO:0000313" key="8">
    <source>
        <dbReference type="Proteomes" id="UP000650833"/>
    </source>
</evidence>
<dbReference type="Pfam" id="PF00732">
    <property type="entry name" value="GMC_oxred_N"/>
    <property type="match status" value="1"/>
</dbReference>
<comment type="similarity">
    <text evidence="2">Belongs to the GMC oxidoreductase family.</text>
</comment>
<dbReference type="InterPro" id="IPR000172">
    <property type="entry name" value="GMC_OxRdtase_N"/>
</dbReference>
<dbReference type="SUPFAM" id="SSF51905">
    <property type="entry name" value="FAD/NAD(P)-binding domain"/>
    <property type="match status" value="1"/>
</dbReference>
<sequence>MPRFEPNEANLSRFDFVIIGGGTAGSVLANRLSSNGKHTVLVLEAGSNTQEELLNVRIPLFNSKLKNTNIDWKLKSIAQPHADDRSIGVPQGKILGGSSAINACLSHRCSPSDFDAWNMPGWEYDQLKHYFCKAETFQDEHFVASENLHGFTGPLNVMQQHDDTSNLGKHFTKACQNYGIPQYHDMTDLPCQIGVTGIQSSVHQGERTSTGSAYLPLNIQQNKSNLFIALNCTVSRIIVDKETNTATHIEYFATTDNNKDALYKVFVSKEAILSAGAILSPLLLLSSGIGPKSELEAVGIQVIADLPGVGKNLQNHWRVPLVHETTKPEMSLHRSIFEKEKESLERITVLNEKSALSRAWPDAVAYMKVPNSPDNSSSLTDTPQIELFTGGLALCRELPKLKDVDCATLLMVYITPFSRGSVTLKSDKTPIIDFGLLQDERDLKCLEMGLELSIKIANDEEYKNNCIKRWILHPYESTNTTKDHDIKQYIKNHVDTLHHYAGTCKMGSAEDRNAVVDGNLKVHGIHGLRVIDASFFPIVPAGQICFPVIACAEKASDLILNNYEN</sequence>
<reference evidence="7" key="1">
    <citation type="submission" date="2020-12" db="EMBL/GenBank/DDBJ databases">
        <title>Metabolic potential, ecology and presence of endohyphal bacteria is reflected in genomic diversity of Mucoromycotina.</title>
        <authorList>
            <person name="Muszewska A."/>
            <person name="Okrasinska A."/>
            <person name="Steczkiewicz K."/>
            <person name="Drgas O."/>
            <person name="Orlowska M."/>
            <person name="Perlinska-Lenart U."/>
            <person name="Aleksandrzak-Piekarczyk T."/>
            <person name="Szatraj K."/>
            <person name="Zielenkiewicz U."/>
            <person name="Pilsyk S."/>
            <person name="Malc E."/>
            <person name="Mieczkowski P."/>
            <person name="Kruszewska J.S."/>
            <person name="Biernat P."/>
            <person name="Pawlowska J."/>
        </authorList>
    </citation>
    <scope>NUCLEOTIDE SEQUENCE</scope>
    <source>
        <strain evidence="7">CBS 226.32</strain>
    </source>
</reference>
<keyword evidence="3" id="KW-0285">Flavoprotein</keyword>
<dbReference type="InterPro" id="IPR036188">
    <property type="entry name" value="FAD/NAD-bd_sf"/>
</dbReference>
<comment type="caution">
    <text evidence="7">The sequence shown here is derived from an EMBL/GenBank/DDBJ whole genome shotgun (WGS) entry which is preliminary data.</text>
</comment>
<evidence type="ECO:0000313" key="7">
    <source>
        <dbReference type="EMBL" id="KAG2212755.1"/>
    </source>
</evidence>
<gene>
    <name evidence="7" type="ORF">INT46_010715</name>
</gene>
<dbReference type="PANTHER" id="PTHR11552:SF147">
    <property type="entry name" value="CHOLINE DEHYDROGENASE, MITOCHONDRIAL"/>
    <property type="match status" value="1"/>
</dbReference>
<dbReference type="Gene3D" id="3.30.560.10">
    <property type="entry name" value="Glucose Oxidase, domain 3"/>
    <property type="match status" value="1"/>
</dbReference>
<dbReference type="GO" id="GO:0016614">
    <property type="term" value="F:oxidoreductase activity, acting on CH-OH group of donors"/>
    <property type="evidence" value="ECO:0007669"/>
    <property type="project" value="InterPro"/>
</dbReference>
<dbReference type="SUPFAM" id="SSF54373">
    <property type="entry name" value="FAD-linked reductases, C-terminal domain"/>
    <property type="match status" value="1"/>
</dbReference>
<keyword evidence="8" id="KW-1185">Reference proteome</keyword>
<proteinExistence type="inferred from homology"/>
<organism evidence="7 8">
    <name type="scientific">Mucor plumbeus</name>
    <dbReference type="NCBI Taxonomy" id="97098"/>
    <lineage>
        <taxon>Eukaryota</taxon>
        <taxon>Fungi</taxon>
        <taxon>Fungi incertae sedis</taxon>
        <taxon>Mucoromycota</taxon>
        <taxon>Mucoromycotina</taxon>
        <taxon>Mucoromycetes</taxon>
        <taxon>Mucorales</taxon>
        <taxon>Mucorineae</taxon>
        <taxon>Mucoraceae</taxon>
        <taxon>Mucor</taxon>
    </lineage>
</organism>
<evidence type="ECO:0000256" key="3">
    <source>
        <dbReference type="ARBA" id="ARBA00022630"/>
    </source>
</evidence>
<accession>A0A8H7RLI0</accession>
<comment type="cofactor">
    <cofactor evidence="1 5">
        <name>FAD</name>
        <dbReference type="ChEBI" id="CHEBI:57692"/>
    </cofactor>
</comment>
<dbReference type="PIRSF" id="PIRSF000137">
    <property type="entry name" value="Alcohol_oxidase"/>
    <property type="match status" value="1"/>
</dbReference>
<evidence type="ECO:0000256" key="4">
    <source>
        <dbReference type="ARBA" id="ARBA00022827"/>
    </source>
</evidence>
<dbReference type="AlphaFoldDB" id="A0A8H7RLI0"/>
<evidence type="ECO:0000256" key="2">
    <source>
        <dbReference type="ARBA" id="ARBA00010790"/>
    </source>
</evidence>
<evidence type="ECO:0000256" key="5">
    <source>
        <dbReference type="PIRSR" id="PIRSR000137-2"/>
    </source>
</evidence>
<dbReference type="InterPro" id="IPR012132">
    <property type="entry name" value="GMC_OxRdtase"/>
</dbReference>
<feature type="domain" description="Glucose-methanol-choline oxidoreductase N-terminal" evidence="6">
    <location>
        <begin position="276"/>
        <end position="290"/>
    </location>
</feature>
<dbReference type="OrthoDB" id="269227at2759"/>
<dbReference type="PROSITE" id="PS00624">
    <property type="entry name" value="GMC_OXRED_2"/>
    <property type="match status" value="1"/>
</dbReference>
<feature type="binding site" evidence="5">
    <location>
        <position position="234"/>
    </location>
    <ligand>
        <name>FAD</name>
        <dbReference type="ChEBI" id="CHEBI:57692"/>
    </ligand>
</feature>
<protein>
    <recommendedName>
        <fullName evidence="6">Glucose-methanol-choline oxidoreductase N-terminal domain-containing protein</fullName>
    </recommendedName>
</protein>
<dbReference type="Gene3D" id="3.50.50.60">
    <property type="entry name" value="FAD/NAD(P)-binding domain"/>
    <property type="match status" value="1"/>
</dbReference>
<name>A0A8H7RLI0_9FUNG</name>
<dbReference type="InterPro" id="IPR007867">
    <property type="entry name" value="GMC_OxRtase_C"/>
</dbReference>
<evidence type="ECO:0000256" key="1">
    <source>
        <dbReference type="ARBA" id="ARBA00001974"/>
    </source>
</evidence>
<dbReference type="PANTHER" id="PTHR11552">
    <property type="entry name" value="GLUCOSE-METHANOL-CHOLINE GMC OXIDOREDUCTASE"/>
    <property type="match status" value="1"/>
</dbReference>
<dbReference type="Pfam" id="PF05199">
    <property type="entry name" value="GMC_oxred_C"/>
    <property type="match status" value="1"/>
</dbReference>
<keyword evidence="4 5" id="KW-0274">FAD</keyword>
<evidence type="ECO:0000259" key="6">
    <source>
        <dbReference type="PROSITE" id="PS00624"/>
    </source>
</evidence>